<proteinExistence type="inferred from homology"/>
<dbReference type="NCBIfam" id="TIGR01260">
    <property type="entry name" value="ATP_synt_c"/>
    <property type="match status" value="1"/>
</dbReference>
<keyword evidence="6 14" id="KW-0812">Transmembrane</keyword>
<evidence type="ECO:0000313" key="16">
    <source>
        <dbReference type="EMBL" id="KKL54179.1"/>
    </source>
</evidence>
<sequence length="114" mass="11748">MRRTFAIALLAVMAVMLFAPMVFAAEGGEASEAQLNYYAMAVLGSTLGIGIAAFGASIGMGLGIGRACEGVARNPGVSNKIMTTMIVGLALVESLAIYTLVVVLIVFFVNPFGV</sequence>
<evidence type="ECO:0000256" key="5">
    <source>
        <dbReference type="ARBA" id="ARBA00022547"/>
    </source>
</evidence>
<dbReference type="Pfam" id="PF00137">
    <property type="entry name" value="ATP-synt_C"/>
    <property type="match status" value="1"/>
</dbReference>
<dbReference type="PROSITE" id="PS00605">
    <property type="entry name" value="ATPASE_C"/>
    <property type="match status" value="1"/>
</dbReference>
<dbReference type="Gene3D" id="1.20.20.10">
    <property type="entry name" value="F1F0 ATP synthase subunit C"/>
    <property type="match status" value="1"/>
</dbReference>
<dbReference type="PRINTS" id="PR00124">
    <property type="entry name" value="ATPASEC"/>
</dbReference>
<dbReference type="InterPro" id="IPR038662">
    <property type="entry name" value="ATP_synth_F0_csu_sf"/>
</dbReference>
<keyword evidence="3" id="KW-0813">Transport</keyword>
<keyword evidence="10" id="KW-0446">Lipid-binding</keyword>
<dbReference type="GO" id="GO:0008289">
    <property type="term" value="F:lipid binding"/>
    <property type="evidence" value="ECO:0007669"/>
    <property type="project" value="UniProtKB-KW"/>
</dbReference>
<evidence type="ECO:0000256" key="12">
    <source>
        <dbReference type="ARBA" id="ARBA00023310"/>
    </source>
</evidence>
<keyword evidence="4" id="KW-1003">Cell membrane</keyword>
<comment type="function">
    <text evidence="13">F(1)F(0) ATP synthase produces ATP from ADP in the presence of a proton or sodium gradient. F-type ATPases consist of two structural domains, F(1) containing the extramembraneous catalytic core and F(0) containing the membrane proton channel, linked together by a central stalk and a peripheral stalk. During catalysis, ATP synthesis in the catalytic domain of F(1) is coupled via a rotary mechanism of the central stalk subunits to proton translocation.</text>
</comment>
<dbReference type="InterPro" id="IPR002379">
    <property type="entry name" value="ATPase_proteolipid_c-like_dom"/>
</dbReference>
<organism evidence="16">
    <name type="scientific">marine sediment metagenome</name>
    <dbReference type="NCBI Taxonomy" id="412755"/>
    <lineage>
        <taxon>unclassified sequences</taxon>
        <taxon>metagenomes</taxon>
        <taxon>ecological metagenomes</taxon>
    </lineage>
</organism>
<evidence type="ECO:0000256" key="2">
    <source>
        <dbReference type="ARBA" id="ARBA00006704"/>
    </source>
</evidence>
<evidence type="ECO:0000256" key="3">
    <source>
        <dbReference type="ARBA" id="ARBA00022448"/>
    </source>
</evidence>
<keyword evidence="7" id="KW-0375">Hydrogen ion transport</keyword>
<evidence type="ECO:0000256" key="1">
    <source>
        <dbReference type="ARBA" id="ARBA00004651"/>
    </source>
</evidence>
<evidence type="ECO:0000259" key="15">
    <source>
        <dbReference type="Pfam" id="PF00137"/>
    </source>
</evidence>
<evidence type="ECO:0000256" key="6">
    <source>
        <dbReference type="ARBA" id="ARBA00022692"/>
    </source>
</evidence>
<feature type="domain" description="V-ATPase proteolipid subunit C-like" evidence="15">
    <location>
        <begin position="43"/>
        <end position="105"/>
    </location>
</feature>
<comment type="similarity">
    <text evidence="2">Belongs to the ATPase C chain family.</text>
</comment>
<evidence type="ECO:0000256" key="11">
    <source>
        <dbReference type="ARBA" id="ARBA00023136"/>
    </source>
</evidence>
<evidence type="ECO:0000256" key="13">
    <source>
        <dbReference type="ARBA" id="ARBA00025198"/>
    </source>
</evidence>
<keyword evidence="8 14" id="KW-1133">Transmembrane helix</keyword>
<name>A0A0F9CXZ2_9ZZZZ</name>
<gene>
    <name evidence="16" type="ORF">LCGC14_2267990</name>
</gene>
<keyword evidence="9" id="KW-0406">Ion transport</keyword>
<evidence type="ECO:0000256" key="9">
    <source>
        <dbReference type="ARBA" id="ARBA00023065"/>
    </source>
</evidence>
<dbReference type="SUPFAM" id="SSF81333">
    <property type="entry name" value="F1F0 ATP synthase subunit C"/>
    <property type="match status" value="1"/>
</dbReference>
<dbReference type="GO" id="GO:0033177">
    <property type="term" value="C:proton-transporting two-sector ATPase complex, proton-transporting domain"/>
    <property type="evidence" value="ECO:0007669"/>
    <property type="project" value="InterPro"/>
</dbReference>
<dbReference type="AlphaFoldDB" id="A0A0F9CXZ2"/>
<dbReference type="GO" id="GO:0015078">
    <property type="term" value="F:proton transmembrane transporter activity"/>
    <property type="evidence" value="ECO:0007669"/>
    <property type="project" value="InterPro"/>
</dbReference>
<dbReference type="GO" id="GO:0005886">
    <property type="term" value="C:plasma membrane"/>
    <property type="evidence" value="ECO:0007669"/>
    <property type="project" value="UniProtKB-SubCell"/>
</dbReference>
<dbReference type="HAMAP" id="MF_01396">
    <property type="entry name" value="ATP_synth_c_bact"/>
    <property type="match status" value="1"/>
</dbReference>
<reference evidence="16" key="1">
    <citation type="journal article" date="2015" name="Nature">
        <title>Complex archaea that bridge the gap between prokaryotes and eukaryotes.</title>
        <authorList>
            <person name="Spang A."/>
            <person name="Saw J.H."/>
            <person name="Jorgensen S.L."/>
            <person name="Zaremba-Niedzwiedzka K."/>
            <person name="Martijn J."/>
            <person name="Lind A.E."/>
            <person name="van Eijk R."/>
            <person name="Schleper C."/>
            <person name="Guy L."/>
            <person name="Ettema T.J."/>
        </authorList>
    </citation>
    <scope>NUCLEOTIDE SEQUENCE</scope>
</reference>
<dbReference type="InterPro" id="IPR020537">
    <property type="entry name" value="ATP_synth_F0_csu_DDCD_BS"/>
</dbReference>
<dbReference type="EMBL" id="LAZR01031290">
    <property type="protein sequence ID" value="KKL54179.1"/>
    <property type="molecule type" value="Genomic_DNA"/>
</dbReference>
<dbReference type="GO" id="GO:0015986">
    <property type="term" value="P:proton motive force-driven ATP synthesis"/>
    <property type="evidence" value="ECO:0007669"/>
    <property type="project" value="InterPro"/>
</dbReference>
<evidence type="ECO:0000256" key="14">
    <source>
        <dbReference type="SAM" id="Phobius"/>
    </source>
</evidence>
<dbReference type="InterPro" id="IPR000454">
    <property type="entry name" value="ATP_synth_F0_csu"/>
</dbReference>
<dbReference type="CDD" id="cd18121">
    <property type="entry name" value="ATP-synt_Fo_c"/>
    <property type="match status" value="1"/>
</dbReference>
<keyword evidence="5" id="KW-0138">CF(0)</keyword>
<dbReference type="InterPro" id="IPR035921">
    <property type="entry name" value="F/V-ATP_Csub_sf"/>
</dbReference>
<keyword evidence="11 14" id="KW-0472">Membrane</keyword>
<dbReference type="GO" id="GO:0045259">
    <property type="term" value="C:proton-transporting ATP synthase complex"/>
    <property type="evidence" value="ECO:0007669"/>
    <property type="project" value="UniProtKB-KW"/>
</dbReference>
<feature type="transmembrane region" description="Helical" evidence="14">
    <location>
        <begin position="85"/>
        <end position="109"/>
    </location>
</feature>
<comment type="subcellular location">
    <subcellularLocation>
        <location evidence="1">Cell membrane</location>
        <topology evidence="1">Multi-pass membrane protein</topology>
    </subcellularLocation>
</comment>
<accession>A0A0F9CXZ2</accession>
<evidence type="ECO:0000256" key="10">
    <source>
        <dbReference type="ARBA" id="ARBA00023121"/>
    </source>
</evidence>
<evidence type="ECO:0000256" key="4">
    <source>
        <dbReference type="ARBA" id="ARBA00022475"/>
    </source>
</evidence>
<evidence type="ECO:0000256" key="7">
    <source>
        <dbReference type="ARBA" id="ARBA00022781"/>
    </source>
</evidence>
<keyword evidence="12" id="KW-0066">ATP synthesis</keyword>
<dbReference type="InterPro" id="IPR005953">
    <property type="entry name" value="ATP_synth_csu_bac/chlpt"/>
</dbReference>
<comment type="caution">
    <text evidence="16">The sequence shown here is derived from an EMBL/GenBank/DDBJ whole genome shotgun (WGS) entry which is preliminary data.</text>
</comment>
<feature type="transmembrane region" description="Helical" evidence="14">
    <location>
        <begin position="40"/>
        <end position="64"/>
    </location>
</feature>
<evidence type="ECO:0000256" key="8">
    <source>
        <dbReference type="ARBA" id="ARBA00022989"/>
    </source>
</evidence>
<dbReference type="FunFam" id="1.20.20.10:FF:000002">
    <property type="entry name" value="ATP synthase subunit c"/>
    <property type="match status" value="1"/>
</dbReference>
<protein>
    <recommendedName>
        <fullName evidence="15">V-ATPase proteolipid subunit C-like domain-containing protein</fullName>
    </recommendedName>
</protein>